<evidence type="ECO:0000259" key="1">
    <source>
        <dbReference type="PROSITE" id="PS51657"/>
    </source>
</evidence>
<evidence type="ECO:0000313" key="3">
    <source>
        <dbReference type="Proteomes" id="UP000203293"/>
    </source>
</evidence>
<dbReference type="OrthoDB" id="16070at10239"/>
<protein>
    <submittedName>
        <fullName evidence="2">TGB1</fullName>
    </submittedName>
</protein>
<evidence type="ECO:0000313" key="2">
    <source>
        <dbReference type="EMBL" id="ANW11493.1"/>
    </source>
</evidence>
<organism evidence="2 3">
    <name type="scientific">Senna mosaic virus</name>
    <dbReference type="NCBI Taxonomy" id="1881013"/>
    <lineage>
        <taxon>Viruses</taxon>
        <taxon>Riboviria</taxon>
        <taxon>Orthornavirae</taxon>
        <taxon>Kitrinoviricota</taxon>
        <taxon>Alsuviricetes</taxon>
        <taxon>Tymovirales</taxon>
        <taxon>Alphaflexiviridae</taxon>
        <taxon>Potexvirus</taxon>
        <taxon>Potexvirus marmorsennae</taxon>
    </lineage>
</organism>
<name>A0A1B1V3J2_9VIRU</name>
<reference evidence="2 3" key="1">
    <citation type="journal article" date="2017" name="Arch. Virol.">
        <title>Biological and molecular characterization of a putative new potexvirus infecting Senna occidentalis.</title>
        <authorList>
            <person name="Rezende J.A."/>
            <person name="Camelo-Garcia V.M."/>
            <person name="Andrade S.C."/>
            <person name="Buriolla J.E."/>
            <person name="Kitajima E.W."/>
            <person name="Duarte L.M."/>
        </authorList>
    </citation>
    <scope>NUCLEOTIDE SEQUENCE [LARGE SCALE GENOMIC DNA]</scope>
    <source>
        <strain evidence="2">Brazilian</strain>
    </source>
</reference>
<dbReference type="PROSITE" id="PS51657">
    <property type="entry name" value="PSRV_HELICASE"/>
    <property type="match status" value="1"/>
</dbReference>
<proteinExistence type="predicted"/>
<dbReference type="GO" id="GO:0005524">
    <property type="term" value="F:ATP binding"/>
    <property type="evidence" value="ECO:0007669"/>
    <property type="project" value="InterPro"/>
</dbReference>
<feature type="domain" description="(+)RNA virus helicase C-terminal" evidence="1">
    <location>
        <begin position="1"/>
        <end position="229"/>
    </location>
</feature>
<dbReference type="RefSeq" id="YP_009270631.1">
    <property type="nucleotide sequence ID" value="NC_030746.1"/>
</dbReference>
<dbReference type="Proteomes" id="UP000203293">
    <property type="component" value="Segment"/>
</dbReference>
<dbReference type="InterPro" id="IPR027351">
    <property type="entry name" value="(+)RNA_virus_helicase_core_dom"/>
</dbReference>
<dbReference type="Pfam" id="PF01443">
    <property type="entry name" value="Viral_helicase1"/>
    <property type="match status" value="1"/>
</dbReference>
<keyword evidence="3" id="KW-1185">Reference proteome</keyword>
<sequence length="229" mass="25457">MNHFINALTEGGFERTKVPISEPLVVHAVAGSGKTSLVRSFIKDYNVARAYTHGVPDPQNLEGKFIQAYKQPNPTHFNILDEYCAEPLTSGWQVVLADPLQHRGTFLEPHYIKRVSHRIPKSTEEILEKAGFQIKAVKEAGVCSHTGIFEGPLRGKLITLDRTVQDLLVNHGLSPSCPTEVLGQEFPVVTLFSSSPLNEVKAKHLLYIALTRHTKELHVRAPPFSHTTP</sequence>
<dbReference type="KEGG" id="vg:28480544"/>
<dbReference type="GeneID" id="28480544"/>
<dbReference type="EMBL" id="KX196173">
    <property type="protein sequence ID" value="ANW11493.1"/>
    <property type="molecule type" value="Genomic_RNA"/>
</dbReference>
<accession>A0A1B1V3J2</accession>